<keyword evidence="2" id="KW-1185">Reference proteome</keyword>
<dbReference type="PANTHER" id="PTHR34835">
    <property type="entry name" value="OS07G0283600 PROTEIN-RELATED"/>
    <property type="match status" value="1"/>
</dbReference>
<name>A0A9D5HGM8_9LILI</name>
<evidence type="ECO:0000313" key="1">
    <source>
        <dbReference type="EMBL" id="KAJ0975573.1"/>
    </source>
</evidence>
<evidence type="ECO:0008006" key="3">
    <source>
        <dbReference type="Google" id="ProtNLM"/>
    </source>
</evidence>
<evidence type="ECO:0000313" key="2">
    <source>
        <dbReference type="Proteomes" id="UP001085076"/>
    </source>
</evidence>
<dbReference type="PANTHER" id="PTHR34835:SF34">
    <property type="entry name" value="OS08G0555500 PROTEIN"/>
    <property type="match status" value="1"/>
</dbReference>
<protein>
    <recommendedName>
        <fullName evidence="3">Aminotransferase-like plant mobile domain-containing protein</fullName>
    </recommendedName>
</protein>
<gene>
    <name evidence="1" type="ORF">J5N97_017538</name>
</gene>
<organism evidence="1 2">
    <name type="scientific">Dioscorea zingiberensis</name>
    <dbReference type="NCBI Taxonomy" id="325984"/>
    <lineage>
        <taxon>Eukaryota</taxon>
        <taxon>Viridiplantae</taxon>
        <taxon>Streptophyta</taxon>
        <taxon>Embryophyta</taxon>
        <taxon>Tracheophyta</taxon>
        <taxon>Spermatophyta</taxon>
        <taxon>Magnoliopsida</taxon>
        <taxon>Liliopsida</taxon>
        <taxon>Dioscoreales</taxon>
        <taxon>Dioscoreaceae</taxon>
        <taxon>Dioscorea</taxon>
    </lineage>
</organism>
<sequence>MITSWGFGGLLHAAVYSLRTKVVEDLVACFNPDTGILSVHGRSLHMTYAGFLLGLPSSGVDVNGIISHTTSHEDFGIARTSLTPVALYDELIQMPSSEAFKRKLLLYIVGTVIRPTGNMHISTSYLSLLGQMDEIKTMNWAKFAFEGMLAAVRTYKNGRARGISNKFIDSCIWLLQLFYLEHLAIGIIHQPIIDRELPRVTFWTDSHITRAVKHVKQHGGVGTRTVDMFTPADHAAHTEVYDINELKSKVVALQREVDFLRSHVTISLTDVRRDMGDLIYGAVAGVREDLASQGKEIDVIRRTLHDFMARAKDGTKIGIGSTEGHREEEANNVSQDHVKITASQVVI</sequence>
<reference evidence="1" key="1">
    <citation type="submission" date="2021-03" db="EMBL/GenBank/DDBJ databases">
        <authorList>
            <person name="Li Z."/>
            <person name="Yang C."/>
        </authorList>
    </citation>
    <scope>NUCLEOTIDE SEQUENCE</scope>
    <source>
        <strain evidence="1">Dzin_1.0</strain>
        <tissue evidence="1">Leaf</tissue>
    </source>
</reference>
<dbReference type="EMBL" id="JAGGNH010000004">
    <property type="protein sequence ID" value="KAJ0975573.1"/>
    <property type="molecule type" value="Genomic_DNA"/>
</dbReference>
<accession>A0A9D5HGM8</accession>
<dbReference type="AlphaFoldDB" id="A0A9D5HGM8"/>
<comment type="caution">
    <text evidence="1">The sequence shown here is derived from an EMBL/GenBank/DDBJ whole genome shotgun (WGS) entry which is preliminary data.</text>
</comment>
<dbReference type="OrthoDB" id="1417722at2759"/>
<reference evidence="1" key="2">
    <citation type="journal article" date="2022" name="Hortic Res">
        <title>The genome of Dioscorea zingiberensis sheds light on the biosynthesis, origin and evolution of the medicinally important diosgenin saponins.</title>
        <authorList>
            <person name="Li Y."/>
            <person name="Tan C."/>
            <person name="Li Z."/>
            <person name="Guo J."/>
            <person name="Li S."/>
            <person name="Chen X."/>
            <person name="Wang C."/>
            <person name="Dai X."/>
            <person name="Yang H."/>
            <person name="Song W."/>
            <person name="Hou L."/>
            <person name="Xu J."/>
            <person name="Tong Z."/>
            <person name="Xu A."/>
            <person name="Yuan X."/>
            <person name="Wang W."/>
            <person name="Yang Q."/>
            <person name="Chen L."/>
            <person name="Sun Z."/>
            <person name="Wang K."/>
            <person name="Pan B."/>
            <person name="Chen J."/>
            <person name="Bao Y."/>
            <person name="Liu F."/>
            <person name="Qi X."/>
            <person name="Gang D.R."/>
            <person name="Wen J."/>
            <person name="Li J."/>
        </authorList>
    </citation>
    <scope>NUCLEOTIDE SEQUENCE</scope>
    <source>
        <strain evidence="1">Dzin_1.0</strain>
    </source>
</reference>
<dbReference type="Proteomes" id="UP001085076">
    <property type="component" value="Miscellaneous, Linkage group lg04"/>
</dbReference>
<proteinExistence type="predicted"/>